<keyword evidence="8" id="KW-1185">Reference proteome</keyword>
<dbReference type="Proteomes" id="UP000193719">
    <property type="component" value="Unassembled WGS sequence"/>
</dbReference>
<keyword evidence="3" id="KW-0456">Lyase</keyword>
<gene>
    <name evidence="7" type="ORF">BCR36DRAFT_584700</name>
</gene>
<dbReference type="GO" id="GO:0000175">
    <property type="term" value="F:3'-5'-RNA exonuclease activity"/>
    <property type="evidence" value="ECO:0007669"/>
    <property type="project" value="TreeGrafter"/>
</dbReference>
<evidence type="ECO:0000256" key="4">
    <source>
        <dbReference type="ARBA" id="ARBA00023242"/>
    </source>
</evidence>
<dbReference type="PANTHER" id="PTHR13522:SF3">
    <property type="entry name" value="U6 SNRNA PHOSPHODIESTERASE 1"/>
    <property type="match status" value="1"/>
</dbReference>
<proteinExistence type="predicted"/>
<reference evidence="7 8" key="1">
    <citation type="submission" date="2016-08" db="EMBL/GenBank/DDBJ databases">
        <title>Genomes of anaerobic fungi encode conserved fungal cellulosomes for biomass hydrolysis.</title>
        <authorList>
            <consortium name="DOE Joint Genome Institute"/>
            <person name="Haitjema C.H."/>
            <person name="Gilmore S.P."/>
            <person name="Henske J.K."/>
            <person name="Solomon K.V."/>
            <person name="De Groot R."/>
            <person name="Kuo A."/>
            <person name="Mondo S.J."/>
            <person name="Salamov A.A."/>
            <person name="Labutti K."/>
            <person name="Zhao Z."/>
            <person name="Chiniquy J."/>
            <person name="Barry K."/>
            <person name="Brewer H.M."/>
            <person name="Purvine S.O."/>
            <person name="Wright A.T."/>
            <person name="Boxma B."/>
            <person name="Van Alen T."/>
            <person name="Hackstein J.H."/>
            <person name="Baker S.E."/>
            <person name="Grigoriev I.V."/>
            <person name="O'Malley M.A."/>
        </authorList>
    </citation>
    <scope>NUCLEOTIDE SEQUENCE [LARGE SCALE GENOMIC DNA]</scope>
    <source>
        <strain evidence="8">finn</strain>
    </source>
</reference>
<evidence type="ECO:0000313" key="8">
    <source>
        <dbReference type="Proteomes" id="UP000193719"/>
    </source>
</evidence>
<keyword evidence="2" id="KW-0378">Hydrolase</keyword>
<dbReference type="PANTHER" id="PTHR13522">
    <property type="entry name" value="U6 SNRNA PHOSPHODIESTERASE 1"/>
    <property type="match status" value="1"/>
</dbReference>
<keyword evidence="1" id="KW-0540">Nuclease</keyword>
<dbReference type="GO" id="GO:0005634">
    <property type="term" value="C:nucleus"/>
    <property type="evidence" value="ECO:0007669"/>
    <property type="project" value="TreeGrafter"/>
</dbReference>
<evidence type="ECO:0000256" key="5">
    <source>
        <dbReference type="ARBA" id="ARBA00029543"/>
    </source>
</evidence>
<accession>A0A1Y1V6A7</accession>
<evidence type="ECO:0000256" key="3">
    <source>
        <dbReference type="ARBA" id="ARBA00023239"/>
    </source>
</evidence>
<evidence type="ECO:0000256" key="2">
    <source>
        <dbReference type="ARBA" id="ARBA00022801"/>
    </source>
</evidence>
<dbReference type="GO" id="GO:0016829">
    <property type="term" value="F:lyase activity"/>
    <property type="evidence" value="ECO:0007669"/>
    <property type="project" value="UniProtKB-KW"/>
</dbReference>
<comment type="caution">
    <text evidence="7">The sequence shown here is derived from an EMBL/GenBank/DDBJ whole genome shotgun (WGS) entry which is preliminary data.</text>
</comment>
<dbReference type="EMBL" id="MCFH01000030">
    <property type="protein sequence ID" value="ORX47609.1"/>
    <property type="molecule type" value="Genomic_DNA"/>
</dbReference>
<dbReference type="STRING" id="1754191.A0A1Y1V6A7"/>
<evidence type="ECO:0000256" key="1">
    <source>
        <dbReference type="ARBA" id="ARBA00022722"/>
    </source>
</evidence>
<dbReference type="OrthoDB" id="49151at2759"/>
<dbReference type="GO" id="GO:0034477">
    <property type="term" value="P:U6 snRNA 3'-end processing"/>
    <property type="evidence" value="ECO:0007669"/>
    <property type="project" value="InterPro"/>
</dbReference>
<sequence>MYGDEKYVIDKIKPSRAPIDKPIEGNWPSYVYIIVDFPEEMLDTIKEINLKLEKYNSKIHGFNYDKNEIHISLSRTIFLKYFQHSRFCDLFFEKLSGMSKFYLSFDKFKSYINDDETRSFFSLNVGTGFNELYTIMKKIDELVLSFHQKPFYSPPQYHASIAWAEEKSIINEEIINLFKNKYLHKISNNLILVKEIQLKIGYKLKTISLL</sequence>
<protein>
    <recommendedName>
        <fullName evidence="5">U6 snRNA phosphodiesterase 1</fullName>
    </recommendedName>
    <alternativeName>
        <fullName evidence="6">3'-5' RNA exonuclease USB1</fullName>
    </alternativeName>
</protein>
<evidence type="ECO:0000256" key="6">
    <source>
        <dbReference type="ARBA" id="ARBA00030030"/>
    </source>
</evidence>
<dbReference type="Pfam" id="PF09749">
    <property type="entry name" value="HVSL"/>
    <property type="match status" value="1"/>
</dbReference>
<name>A0A1Y1V6A7_9FUNG</name>
<dbReference type="AlphaFoldDB" id="A0A1Y1V6A7"/>
<evidence type="ECO:0000313" key="7">
    <source>
        <dbReference type="EMBL" id="ORX47609.1"/>
    </source>
</evidence>
<keyword evidence="4" id="KW-0539">Nucleus</keyword>
<dbReference type="InterPro" id="IPR027521">
    <property type="entry name" value="Usb1"/>
</dbReference>
<reference evidence="7 8" key="2">
    <citation type="submission" date="2016-08" db="EMBL/GenBank/DDBJ databases">
        <title>Pervasive Adenine N6-methylation of Active Genes in Fungi.</title>
        <authorList>
            <consortium name="DOE Joint Genome Institute"/>
            <person name="Mondo S.J."/>
            <person name="Dannebaum R.O."/>
            <person name="Kuo R.C."/>
            <person name="Labutti K."/>
            <person name="Haridas S."/>
            <person name="Kuo A."/>
            <person name="Salamov A."/>
            <person name="Ahrendt S.R."/>
            <person name="Lipzen A."/>
            <person name="Sullivan W."/>
            <person name="Andreopoulos W.B."/>
            <person name="Clum A."/>
            <person name="Lindquist E."/>
            <person name="Daum C."/>
            <person name="Ramamoorthy G.K."/>
            <person name="Gryganskyi A."/>
            <person name="Culley D."/>
            <person name="Magnuson J.K."/>
            <person name="James T.Y."/>
            <person name="O'Malley M.A."/>
            <person name="Stajich J.E."/>
            <person name="Spatafora J.W."/>
            <person name="Visel A."/>
            <person name="Grigoriev I.V."/>
        </authorList>
    </citation>
    <scope>NUCLEOTIDE SEQUENCE [LARGE SCALE GENOMIC DNA]</scope>
    <source>
        <strain evidence="8">finn</strain>
    </source>
</reference>
<organism evidence="7 8">
    <name type="scientific">Piromyces finnis</name>
    <dbReference type="NCBI Taxonomy" id="1754191"/>
    <lineage>
        <taxon>Eukaryota</taxon>
        <taxon>Fungi</taxon>
        <taxon>Fungi incertae sedis</taxon>
        <taxon>Chytridiomycota</taxon>
        <taxon>Chytridiomycota incertae sedis</taxon>
        <taxon>Neocallimastigomycetes</taxon>
        <taxon>Neocallimastigales</taxon>
        <taxon>Neocallimastigaceae</taxon>
        <taxon>Piromyces</taxon>
    </lineage>
</organism>
<dbReference type="Gene3D" id="3.90.1140.10">
    <property type="entry name" value="Cyclic phosphodiesterase"/>
    <property type="match status" value="1"/>
</dbReference>